<sequence>MTKKLVIAGAGHAHMLTMARLREFVDAGYDVTVIGPSEYHYYSGMGPGMLGGSYQPEEIRFASKLVTEKMGGRFVLGQVEKIDPSAQLVHLDSGEVIGYDVLSCNLGSQVPKEAVEGPLDDVYMVKPIERLLETRKRIIELGAEKPIRVGVIGGGPSAVEIAGNIWRIGQENNMHAIAITVFAGKQLMPHHPDSVRRRATNSLQARNIEIRENCRVGSIKKGKVTDTNGNEYLFDIIMVAVGVKPSKVFIESGIPTGPDGGMLVNEFLQSPKYPNIFGGGDCICFEKSPLNKVGVYAVRQNPVIFHNLLAALKGDALQPFSPGGSYLLIFNLGDDTGILHKWSIQFGGRLAFLIKDYIDRKFMRTFQALES</sequence>
<evidence type="ECO:0000313" key="7">
    <source>
        <dbReference type="Proteomes" id="UP000184603"/>
    </source>
</evidence>
<dbReference type="RefSeq" id="WP_073611669.1">
    <property type="nucleotide sequence ID" value="NZ_FRFE01000001.1"/>
</dbReference>
<dbReference type="InterPro" id="IPR051169">
    <property type="entry name" value="NADH-Q_oxidoreductase"/>
</dbReference>
<dbReference type="GO" id="GO:0003955">
    <property type="term" value="F:NAD(P)H dehydrogenase (quinone) activity"/>
    <property type="evidence" value="ECO:0007669"/>
    <property type="project" value="TreeGrafter"/>
</dbReference>
<proteinExistence type="predicted"/>
<dbReference type="GO" id="GO:0019646">
    <property type="term" value="P:aerobic electron transport chain"/>
    <property type="evidence" value="ECO:0007669"/>
    <property type="project" value="TreeGrafter"/>
</dbReference>
<dbReference type="OrthoDB" id="9767928at2"/>
<reference evidence="6 7" key="1">
    <citation type="submission" date="2016-12" db="EMBL/GenBank/DDBJ databases">
        <authorList>
            <person name="Song W.-J."/>
            <person name="Kurnit D.M."/>
        </authorList>
    </citation>
    <scope>NUCLEOTIDE SEQUENCE [LARGE SCALE GENOMIC DNA]</scope>
    <source>
        <strain evidence="6 7">DSM 18488</strain>
    </source>
</reference>
<evidence type="ECO:0000256" key="4">
    <source>
        <dbReference type="ARBA" id="ARBA00023002"/>
    </source>
</evidence>
<dbReference type="EMBL" id="FRFE01000001">
    <property type="protein sequence ID" value="SHO43176.1"/>
    <property type="molecule type" value="Genomic_DNA"/>
</dbReference>
<protein>
    <submittedName>
        <fullName evidence="6">Pyridine nucleotide-disulfide oxidoreductase family protein</fullName>
    </submittedName>
</protein>
<evidence type="ECO:0000313" key="6">
    <source>
        <dbReference type="EMBL" id="SHO43176.1"/>
    </source>
</evidence>
<dbReference type="STRING" id="1121416.SAMN02745220_00323"/>
<dbReference type="Gene3D" id="3.50.50.100">
    <property type="match status" value="1"/>
</dbReference>
<dbReference type="PANTHER" id="PTHR42913:SF9">
    <property type="entry name" value="SLR1591 PROTEIN"/>
    <property type="match status" value="1"/>
</dbReference>
<gene>
    <name evidence="6" type="ORF">SAMN02745220_00323</name>
</gene>
<evidence type="ECO:0000259" key="5">
    <source>
        <dbReference type="Pfam" id="PF07992"/>
    </source>
</evidence>
<name>A0A1M7XWM7_9BACT</name>
<dbReference type="PANTHER" id="PTHR42913">
    <property type="entry name" value="APOPTOSIS-INDUCING FACTOR 1"/>
    <property type="match status" value="1"/>
</dbReference>
<dbReference type="Proteomes" id="UP000184603">
    <property type="component" value="Unassembled WGS sequence"/>
</dbReference>
<keyword evidence="2" id="KW-0285">Flavoprotein</keyword>
<dbReference type="InterPro" id="IPR036188">
    <property type="entry name" value="FAD/NAD-bd_sf"/>
</dbReference>
<dbReference type="Pfam" id="PF07992">
    <property type="entry name" value="Pyr_redox_2"/>
    <property type="match status" value="1"/>
</dbReference>
<evidence type="ECO:0000256" key="3">
    <source>
        <dbReference type="ARBA" id="ARBA00022827"/>
    </source>
</evidence>
<dbReference type="SUPFAM" id="SSF51905">
    <property type="entry name" value="FAD/NAD(P)-binding domain"/>
    <property type="match status" value="2"/>
</dbReference>
<accession>A0A1M7XWM7</accession>
<dbReference type="InterPro" id="IPR023753">
    <property type="entry name" value="FAD/NAD-binding_dom"/>
</dbReference>
<keyword evidence="3" id="KW-0274">FAD</keyword>
<keyword evidence="7" id="KW-1185">Reference proteome</keyword>
<keyword evidence="4" id="KW-0560">Oxidoreductase</keyword>
<feature type="domain" description="FAD/NAD(P)-binding" evidence="5">
    <location>
        <begin position="4"/>
        <end position="286"/>
    </location>
</feature>
<dbReference type="PRINTS" id="PR00368">
    <property type="entry name" value="FADPNR"/>
</dbReference>
<dbReference type="AlphaFoldDB" id="A0A1M7XWM7"/>
<evidence type="ECO:0000256" key="1">
    <source>
        <dbReference type="ARBA" id="ARBA00001974"/>
    </source>
</evidence>
<evidence type="ECO:0000256" key="2">
    <source>
        <dbReference type="ARBA" id="ARBA00022630"/>
    </source>
</evidence>
<organism evidence="6 7">
    <name type="scientific">Desulfopila aestuarii DSM 18488</name>
    <dbReference type="NCBI Taxonomy" id="1121416"/>
    <lineage>
        <taxon>Bacteria</taxon>
        <taxon>Pseudomonadati</taxon>
        <taxon>Thermodesulfobacteriota</taxon>
        <taxon>Desulfobulbia</taxon>
        <taxon>Desulfobulbales</taxon>
        <taxon>Desulfocapsaceae</taxon>
        <taxon>Desulfopila</taxon>
    </lineage>
</organism>
<comment type="cofactor">
    <cofactor evidence="1">
        <name>FAD</name>
        <dbReference type="ChEBI" id="CHEBI:57692"/>
    </cofactor>
</comment>